<dbReference type="PROSITE" id="PS51746">
    <property type="entry name" value="PPM_2"/>
    <property type="match status" value="1"/>
</dbReference>
<organism evidence="3 4">
    <name type="scientific">Ricinus communis</name>
    <name type="common">Castor bean</name>
    <dbReference type="NCBI Taxonomy" id="3988"/>
    <lineage>
        <taxon>Eukaryota</taxon>
        <taxon>Viridiplantae</taxon>
        <taxon>Streptophyta</taxon>
        <taxon>Embryophyta</taxon>
        <taxon>Tracheophyta</taxon>
        <taxon>Spermatophyta</taxon>
        <taxon>Magnoliopsida</taxon>
        <taxon>eudicotyledons</taxon>
        <taxon>Gunneridae</taxon>
        <taxon>Pentapetalae</taxon>
        <taxon>rosids</taxon>
        <taxon>fabids</taxon>
        <taxon>Malpighiales</taxon>
        <taxon>Euphorbiaceae</taxon>
        <taxon>Acalyphoideae</taxon>
        <taxon>Acalypheae</taxon>
        <taxon>Ricinus</taxon>
    </lineage>
</organism>
<dbReference type="InterPro" id="IPR036457">
    <property type="entry name" value="PPM-type-like_dom_sf"/>
</dbReference>
<dbReference type="PANTHER" id="PTHR47992">
    <property type="entry name" value="PROTEIN PHOSPHATASE"/>
    <property type="match status" value="1"/>
</dbReference>
<sequence length="463" mass="51335">MGACCSKEPSFAEGRVVEDVVEDREYEGNEDDDHVAIGDYGARMRLHGASKYISMYSQQGKKGVNQDAMTVWEEFIGNKDMFFCGVFDGHGPYGHKVARHVRDTLPSRLSAAIKLSQANSIKYGDTDTADGEDSDDSKSEGSKDGENSNSTNNKGTLLLSSWEASFFKCFKDMDEELSLDASIDSFCSGTTAVTVVKQGNHLIIANLGDSRAVLCTRSNKNQLVPVQLTVDLKPNIASEAERIKNRNGRVFAMAEEPEVYRIWMPDEDCPGLAMARAFGDFCLKDYGLISTPEVSYRRLTNKDEFVVLATDGIWDVLSNYDVIRIVASARKRSMAAKMLIKYAVRAWRNKYPGCRVDDCAVICLFLKSRTVLTRSFSEVSRVSANHTELAETYSEVSRASMNCSEIAAVPQRARDHGYETLHAKPYLGSKENTAPDGVNRVNSVVKFPRLRKSSKDFGVVPDT</sequence>
<dbReference type="CDD" id="cd00143">
    <property type="entry name" value="PP2Cc"/>
    <property type="match status" value="1"/>
</dbReference>
<dbReference type="KEGG" id="rcu:8263136"/>
<keyword evidence="3" id="KW-0378">Hydrolase</keyword>
<evidence type="ECO:0000256" key="1">
    <source>
        <dbReference type="SAM" id="MobiDB-lite"/>
    </source>
</evidence>
<dbReference type="eggNOG" id="KOG0698">
    <property type="taxonomic scope" value="Eukaryota"/>
</dbReference>
<dbReference type="GO" id="GO:1902531">
    <property type="term" value="P:regulation of intracellular signal transduction"/>
    <property type="evidence" value="ECO:0000318"/>
    <property type="project" value="GO_Central"/>
</dbReference>
<protein>
    <submittedName>
        <fullName evidence="3">Protein phosphatase-2c, putative</fullName>
        <ecNumber evidence="3">3.1.3.16</ecNumber>
    </submittedName>
</protein>
<reference evidence="4" key="1">
    <citation type="journal article" date="2010" name="Nat. Biotechnol.">
        <title>Draft genome sequence of the oilseed species Ricinus communis.</title>
        <authorList>
            <person name="Chan A.P."/>
            <person name="Crabtree J."/>
            <person name="Zhao Q."/>
            <person name="Lorenzi H."/>
            <person name="Orvis J."/>
            <person name="Puiu D."/>
            <person name="Melake-Berhan A."/>
            <person name="Jones K.M."/>
            <person name="Redman J."/>
            <person name="Chen G."/>
            <person name="Cahoon E.B."/>
            <person name="Gedil M."/>
            <person name="Stanke M."/>
            <person name="Haas B.J."/>
            <person name="Wortman J.R."/>
            <person name="Fraser-Liggett C.M."/>
            <person name="Ravel J."/>
            <person name="Rabinowicz P.D."/>
        </authorList>
    </citation>
    <scope>NUCLEOTIDE SEQUENCE [LARGE SCALE GENOMIC DNA]</scope>
    <source>
        <strain evidence="4">cv. Hale</strain>
    </source>
</reference>
<dbReference type="Proteomes" id="UP000008311">
    <property type="component" value="Unassembled WGS sequence"/>
</dbReference>
<accession>B9SL27</accession>
<dbReference type="SUPFAM" id="SSF81606">
    <property type="entry name" value="PP2C-like"/>
    <property type="match status" value="1"/>
</dbReference>
<evidence type="ECO:0000313" key="3">
    <source>
        <dbReference type="EMBL" id="EEF35718.1"/>
    </source>
</evidence>
<dbReference type="STRING" id="3988.B9SL27"/>
<dbReference type="AlphaFoldDB" id="B9SL27"/>
<keyword evidence="4" id="KW-1185">Reference proteome</keyword>
<dbReference type="EC" id="3.1.3.16" evidence="3"/>
<dbReference type="EMBL" id="EQ974008">
    <property type="protein sequence ID" value="EEF35718.1"/>
    <property type="molecule type" value="Genomic_DNA"/>
</dbReference>
<dbReference type="InterPro" id="IPR015655">
    <property type="entry name" value="PP2C"/>
</dbReference>
<dbReference type="GO" id="GO:0004722">
    <property type="term" value="F:protein serine/threonine phosphatase activity"/>
    <property type="evidence" value="ECO:0000318"/>
    <property type="project" value="GO_Central"/>
</dbReference>
<feature type="compositionally biased region" description="Basic and acidic residues" evidence="1">
    <location>
        <begin position="136"/>
        <end position="146"/>
    </location>
</feature>
<dbReference type="SMART" id="SM00332">
    <property type="entry name" value="PP2Cc"/>
    <property type="match status" value="1"/>
</dbReference>
<name>B9SL27_RICCO</name>
<evidence type="ECO:0000313" key="4">
    <source>
        <dbReference type="Proteomes" id="UP000008311"/>
    </source>
</evidence>
<dbReference type="Gene3D" id="3.60.40.10">
    <property type="entry name" value="PPM-type phosphatase domain"/>
    <property type="match status" value="1"/>
</dbReference>
<feature type="region of interest" description="Disordered" evidence="1">
    <location>
        <begin position="123"/>
        <end position="154"/>
    </location>
</feature>
<dbReference type="InParanoid" id="B9SL27"/>
<feature type="domain" description="PPM-type phosphatase" evidence="2">
    <location>
        <begin position="52"/>
        <end position="366"/>
    </location>
</feature>
<gene>
    <name evidence="3" type="ORF">RCOM_0849360</name>
</gene>
<proteinExistence type="predicted"/>
<evidence type="ECO:0000259" key="2">
    <source>
        <dbReference type="PROSITE" id="PS51746"/>
    </source>
</evidence>
<dbReference type="OrthoDB" id="10264738at2759"/>
<dbReference type="InterPro" id="IPR001932">
    <property type="entry name" value="PPM-type_phosphatase-like_dom"/>
</dbReference>
<dbReference type="Pfam" id="PF00481">
    <property type="entry name" value="PP2C"/>
    <property type="match status" value="1"/>
</dbReference>